<keyword evidence="1" id="KW-0472">Membrane</keyword>
<gene>
    <name evidence="2" type="ORF">NP511_22170</name>
</gene>
<dbReference type="AlphaFoldDB" id="A0AAF0PHB0"/>
<evidence type="ECO:0000313" key="2">
    <source>
        <dbReference type="EMBL" id="WMT10304.1"/>
    </source>
</evidence>
<dbReference type="EMBL" id="CP101874">
    <property type="protein sequence ID" value="WMT10304.1"/>
    <property type="molecule type" value="Genomic_DNA"/>
</dbReference>
<keyword evidence="3" id="KW-1185">Reference proteome</keyword>
<proteinExistence type="predicted"/>
<dbReference type="Proteomes" id="UP001224926">
    <property type="component" value="Plasmid unnamed1"/>
</dbReference>
<organism evidence="2 3">
    <name type="scientific">Natrinema thermotolerans</name>
    <dbReference type="NCBI Taxonomy" id="121872"/>
    <lineage>
        <taxon>Archaea</taxon>
        <taxon>Methanobacteriati</taxon>
        <taxon>Methanobacteriota</taxon>
        <taxon>Stenosarchaea group</taxon>
        <taxon>Halobacteria</taxon>
        <taxon>Halobacteriales</taxon>
        <taxon>Natrialbaceae</taxon>
        <taxon>Natrinema</taxon>
    </lineage>
</organism>
<reference evidence="2 3" key="1">
    <citation type="submission" date="2022-07" db="EMBL/GenBank/DDBJ databases">
        <title>Two temperate virus in Haloterrigena jeotgali A29.</title>
        <authorList>
            <person name="Deng X."/>
        </authorList>
    </citation>
    <scope>NUCLEOTIDE SEQUENCE [LARGE SCALE GENOMIC DNA]</scope>
    <source>
        <strain evidence="2 3">A29</strain>
        <plasmid evidence="2 3">unnamed1</plasmid>
    </source>
</reference>
<protein>
    <submittedName>
        <fullName evidence="2">Uncharacterized protein</fullName>
    </submittedName>
</protein>
<name>A0AAF0PHB0_9EURY</name>
<dbReference type="RefSeq" id="WP_136396788.1">
    <property type="nucleotide sequence ID" value="NZ_CP101874.1"/>
</dbReference>
<keyword evidence="2" id="KW-0614">Plasmid</keyword>
<accession>A0AAF0PHB0</accession>
<feature type="transmembrane region" description="Helical" evidence="1">
    <location>
        <begin position="37"/>
        <end position="55"/>
    </location>
</feature>
<evidence type="ECO:0000256" key="1">
    <source>
        <dbReference type="SAM" id="Phobius"/>
    </source>
</evidence>
<dbReference type="GeneID" id="39860153"/>
<evidence type="ECO:0000313" key="3">
    <source>
        <dbReference type="Proteomes" id="UP001224926"/>
    </source>
</evidence>
<sequence>MSEFAAMVLGGLVSILCLLSWSIVTDAVPGHVGVRGTLFGFIIALIAGLTVYITFTQQR</sequence>
<keyword evidence="1" id="KW-1133">Transmembrane helix</keyword>
<geneLocation type="plasmid" evidence="2 3">
    <name>unnamed1</name>
</geneLocation>
<keyword evidence="1" id="KW-0812">Transmembrane</keyword>